<dbReference type="Pfam" id="PF04268">
    <property type="entry name" value="SoxG"/>
    <property type="match status" value="1"/>
</dbReference>
<comment type="caution">
    <text evidence="1">The sequence shown here is derived from an EMBL/GenBank/DDBJ whole genome shotgun (WGS) entry which is preliminary data.</text>
</comment>
<dbReference type="STRING" id="280332.CQ12_18605"/>
<protein>
    <recommendedName>
        <fullName evidence="3">Sarcosine oxidase subunit gamma</fullName>
    </recommendedName>
</protein>
<dbReference type="Gene3D" id="3.30.70.1520">
    <property type="entry name" value="Heterotetrameric sarcosine oxidase"/>
    <property type="match status" value="1"/>
</dbReference>
<proteinExistence type="predicted"/>
<dbReference type="SUPFAM" id="SSF103025">
    <property type="entry name" value="Folate-binding domain"/>
    <property type="match status" value="1"/>
</dbReference>
<evidence type="ECO:0008006" key="3">
    <source>
        <dbReference type="Google" id="ProtNLM"/>
    </source>
</evidence>
<dbReference type="Proteomes" id="UP000050863">
    <property type="component" value="Unassembled WGS sequence"/>
</dbReference>
<dbReference type="Gene3D" id="3.30.1360.120">
    <property type="entry name" value="Probable tRNA modification gtpase trme, domain 1"/>
    <property type="match status" value="1"/>
</dbReference>
<gene>
    <name evidence="1" type="ORF">CQ12_18605</name>
</gene>
<dbReference type="AlphaFoldDB" id="A0A0R3L335"/>
<dbReference type="InterPro" id="IPR027266">
    <property type="entry name" value="TrmE/GcvT-like"/>
</dbReference>
<accession>A0A0R3L335</accession>
<dbReference type="EMBL" id="LLXZ01000159">
    <property type="protein sequence ID" value="KRR02231.1"/>
    <property type="molecule type" value="Genomic_DNA"/>
</dbReference>
<sequence>MQRPATLVQLTARRGQQPALAAAIWQRLQLNLPQPGHSTSDGAYTLIWIQPGGWLLQAPADIGNAFSVQLKSALAGIAAVVDQSHGKCVLQVSGLSTLEVFARCCRLDLHPRVFDAGRCAVTLVARVSCVLRQVDATPCFDLIVASTFEMWLLEELQEASHAFGSRFIPANAVVGM</sequence>
<evidence type="ECO:0000313" key="2">
    <source>
        <dbReference type="Proteomes" id="UP000050863"/>
    </source>
</evidence>
<evidence type="ECO:0000313" key="1">
    <source>
        <dbReference type="EMBL" id="KRR02231.1"/>
    </source>
</evidence>
<reference evidence="1 2" key="1">
    <citation type="submission" date="2014-03" db="EMBL/GenBank/DDBJ databases">
        <title>Bradyrhizobium valentinum sp. nov., isolated from effective nodules of Lupinus mariae-josephae, a lupine endemic of basic-lime soils in Eastern Spain.</title>
        <authorList>
            <person name="Duran D."/>
            <person name="Rey L."/>
            <person name="Navarro A."/>
            <person name="Busquets A."/>
            <person name="Imperial J."/>
            <person name="Ruiz-Argueso T."/>
        </authorList>
    </citation>
    <scope>NUCLEOTIDE SEQUENCE [LARGE SCALE GENOMIC DNA]</scope>
    <source>
        <strain evidence="1 2">PAC68</strain>
    </source>
</reference>
<name>A0A0R3L335_9BRAD</name>
<keyword evidence="2" id="KW-1185">Reference proteome</keyword>
<organism evidence="1 2">
    <name type="scientific">Bradyrhizobium jicamae</name>
    <dbReference type="NCBI Taxonomy" id="280332"/>
    <lineage>
        <taxon>Bacteria</taxon>
        <taxon>Pseudomonadati</taxon>
        <taxon>Pseudomonadota</taxon>
        <taxon>Alphaproteobacteria</taxon>
        <taxon>Hyphomicrobiales</taxon>
        <taxon>Nitrobacteraceae</taxon>
        <taxon>Bradyrhizobium</taxon>
    </lineage>
</organism>
<dbReference type="InterPro" id="IPR007375">
    <property type="entry name" value="SoxG"/>
</dbReference>